<dbReference type="Proteomes" id="UP000001425">
    <property type="component" value="Chromosome"/>
</dbReference>
<evidence type="ECO:0000313" key="3">
    <source>
        <dbReference type="Proteomes" id="UP000001425"/>
    </source>
</evidence>
<evidence type="ECO:0000313" key="2">
    <source>
        <dbReference type="EMBL" id="BAA10039.1"/>
    </source>
</evidence>
<reference evidence="2 3" key="2">
    <citation type="journal article" date="1996" name="DNA Res.">
        <title>Sequence analysis of the genome of the unicellular cyanobacterium Synechocystis sp. strain PCC6803. II. Sequence determination of the entire genome and assignment of potential protein-coding regions.</title>
        <authorList>
            <person name="Kaneko T."/>
            <person name="Sato S."/>
            <person name="Kotani H."/>
            <person name="Tanaka A."/>
            <person name="Asamizu E."/>
            <person name="Nakamura Y."/>
            <person name="Miyajima N."/>
            <person name="Hirosawa M."/>
            <person name="Sugiura M."/>
            <person name="Sasamoto S."/>
            <person name="Kimura T."/>
            <person name="Hosouchi T."/>
            <person name="Matsuno A."/>
            <person name="Muraki A."/>
            <person name="Nakazaki N."/>
            <person name="Naruo K."/>
            <person name="Okumura S."/>
            <person name="Shimpo S."/>
            <person name="Takeuchi C."/>
            <person name="Wada T."/>
            <person name="Watanabe A."/>
            <person name="Yamada M."/>
            <person name="Yasuda M."/>
            <person name="Tabata S."/>
        </authorList>
    </citation>
    <scope>NUCLEOTIDE SEQUENCE [LARGE SCALE GENOMIC DNA]</scope>
    <source>
        <strain evidence="3">ATCC 27184 / PCC 6803 / Kazusa</strain>
    </source>
</reference>
<feature type="signal peptide" evidence="1">
    <location>
        <begin position="1"/>
        <end position="27"/>
    </location>
</feature>
<protein>
    <submittedName>
        <fullName evidence="2">Slr0334 protein</fullName>
    </submittedName>
</protein>
<evidence type="ECO:0000256" key="1">
    <source>
        <dbReference type="SAM" id="SignalP"/>
    </source>
</evidence>
<dbReference type="AlphaFoldDB" id="Q55542"/>
<name>Q55542_SYNY3</name>
<dbReference type="PIR" id="S76061">
    <property type="entry name" value="S76061"/>
</dbReference>
<dbReference type="PaxDb" id="1148-1001417"/>
<reference evidence="2 3" key="1">
    <citation type="journal article" date="1995" name="DNA Res.">
        <title>Sequence analysis of the genome of the unicellular cyanobacterium Synechocystis sp. strain PCC6803. I. Sequence features in the 1 Mb region from map positions 64% to 92% of the genome.</title>
        <authorList>
            <person name="Kaneko T."/>
            <person name="Tanaka A."/>
            <person name="Sato S."/>
            <person name="Kotani H."/>
            <person name="Sazuka T."/>
            <person name="Miyajima N."/>
            <person name="Sugiura M."/>
            <person name="Tabata S."/>
        </authorList>
    </citation>
    <scope>NUCLEOTIDE SEQUENCE [LARGE SCALE GENOMIC DNA]</scope>
    <source>
        <strain evidence="3">ATCC 27184 / PCC 6803 / Kazusa</strain>
    </source>
</reference>
<proteinExistence type="predicted"/>
<feature type="chain" id="PRO_5004250493" evidence="1">
    <location>
        <begin position="28"/>
        <end position="110"/>
    </location>
</feature>
<dbReference type="EnsemblBacteria" id="BAA10039">
    <property type="protein sequence ID" value="BAA10039"/>
    <property type="gene ID" value="BAA10039"/>
</dbReference>
<dbReference type="InParanoid" id="Q55542"/>
<accession>Q55542</accession>
<dbReference type="STRING" id="1148.gene:10499531"/>
<dbReference type="KEGG" id="syn:slr0334"/>
<organism evidence="2 3">
    <name type="scientific">Synechocystis sp. (strain ATCC 27184 / PCC 6803 / Kazusa)</name>
    <dbReference type="NCBI Taxonomy" id="1111708"/>
    <lineage>
        <taxon>Bacteria</taxon>
        <taxon>Bacillati</taxon>
        <taxon>Cyanobacteriota</taxon>
        <taxon>Cyanophyceae</taxon>
        <taxon>Synechococcales</taxon>
        <taxon>Merismopediaceae</taxon>
        <taxon>Synechocystis</taxon>
    </lineage>
</organism>
<keyword evidence="1" id="KW-0732">Signal</keyword>
<gene>
    <name evidence="2" type="ordered locus">slr0334</name>
</gene>
<sequence>MKKFSRTVSALILSISGAIAWCLPSFAAIPLFNATCPGEIEVHADQGGPIFINGKKAQLIVKKPAYYEAKLSQGANSDVVVSVAINEDDTVTISYTGKRGANGICTVKED</sequence>
<dbReference type="EMBL" id="BA000022">
    <property type="protein sequence ID" value="BAA10039.1"/>
    <property type="molecule type" value="Genomic_DNA"/>
</dbReference>
<keyword evidence="3" id="KW-1185">Reference proteome</keyword>
<dbReference type="eggNOG" id="ENOG5032YU7">
    <property type="taxonomic scope" value="Bacteria"/>
</dbReference>